<dbReference type="OrthoDB" id="10541502at2759"/>
<keyword evidence="2" id="KW-1185">Reference proteome</keyword>
<reference evidence="1" key="1">
    <citation type="submission" date="2021-02" db="EMBL/GenBank/DDBJ databases">
        <authorList>
            <person name="Dougan E. K."/>
            <person name="Rhodes N."/>
            <person name="Thang M."/>
            <person name="Chan C."/>
        </authorList>
    </citation>
    <scope>NUCLEOTIDE SEQUENCE</scope>
</reference>
<dbReference type="Proteomes" id="UP000604046">
    <property type="component" value="Unassembled WGS sequence"/>
</dbReference>
<organism evidence="1 2">
    <name type="scientific">Symbiodinium natans</name>
    <dbReference type="NCBI Taxonomy" id="878477"/>
    <lineage>
        <taxon>Eukaryota</taxon>
        <taxon>Sar</taxon>
        <taxon>Alveolata</taxon>
        <taxon>Dinophyceae</taxon>
        <taxon>Suessiales</taxon>
        <taxon>Symbiodiniaceae</taxon>
        <taxon>Symbiodinium</taxon>
    </lineage>
</organism>
<name>A0A812J7T3_9DINO</name>
<sequence length="83" mass="9587">MFCRRPLTLRSTGECQHKEYPTIIGSFQRTQSIAKAALARKEREQTMLGSYPDRQGMPNRIKTFALSAFSMYPIMPFLAEMPR</sequence>
<dbReference type="AlphaFoldDB" id="A0A812J7T3"/>
<evidence type="ECO:0000313" key="1">
    <source>
        <dbReference type="EMBL" id="CAE7199046.1"/>
    </source>
</evidence>
<comment type="caution">
    <text evidence="1">The sequence shown here is derived from an EMBL/GenBank/DDBJ whole genome shotgun (WGS) entry which is preliminary data.</text>
</comment>
<evidence type="ECO:0000313" key="2">
    <source>
        <dbReference type="Proteomes" id="UP000604046"/>
    </source>
</evidence>
<protein>
    <submittedName>
        <fullName evidence="1">Uncharacterized protein</fullName>
    </submittedName>
</protein>
<proteinExistence type="predicted"/>
<gene>
    <name evidence="1" type="ORF">SNAT2548_LOCUS5802</name>
</gene>
<feature type="non-terminal residue" evidence="1">
    <location>
        <position position="1"/>
    </location>
</feature>
<dbReference type="EMBL" id="CAJNDS010000377">
    <property type="protein sequence ID" value="CAE7199046.1"/>
    <property type="molecule type" value="Genomic_DNA"/>
</dbReference>
<accession>A0A812J7T3</accession>